<dbReference type="PROSITE" id="PS50048">
    <property type="entry name" value="ZN2_CY6_FUNGAL_2"/>
    <property type="match status" value="1"/>
</dbReference>
<dbReference type="CDD" id="cd12148">
    <property type="entry name" value="fungal_TF_MHR"/>
    <property type="match status" value="1"/>
</dbReference>
<dbReference type="GO" id="GO:0008270">
    <property type="term" value="F:zinc ion binding"/>
    <property type="evidence" value="ECO:0007669"/>
    <property type="project" value="InterPro"/>
</dbReference>
<feature type="compositionally biased region" description="Low complexity" evidence="2">
    <location>
        <begin position="18"/>
        <end position="40"/>
    </location>
</feature>
<keyword evidence="6" id="KW-1185">Reference proteome</keyword>
<dbReference type="PANTHER" id="PTHR47785:SF5">
    <property type="entry name" value="ZN(II)2CYS6 TRANSCRIPTION FACTOR (EUROFUNG)"/>
    <property type="match status" value="1"/>
</dbReference>
<dbReference type="GO" id="GO:0000981">
    <property type="term" value="F:DNA-binding transcription factor activity, RNA polymerase II-specific"/>
    <property type="evidence" value="ECO:0007669"/>
    <property type="project" value="InterPro"/>
</dbReference>
<dbReference type="RefSeq" id="XP_024740389.1">
    <property type="nucleotide sequence ID" value="XM_024879622.1"/>
</dbReference>
<dbReference type="Pfam" id="PF00172">
    <property type="entry name" value="Zn_clus"/>
    <property type="match status" value="1"/>
</dbReference>
<dbReference type="InterPro" id="IPR001138">
    <property type="entry name" value="Zn2Cys6_DnaBD"/>
</dbReference>
<dbReference type="EMBL" id="KZ613780">
    <property type="protein sequence ID" value="PMD63485.1"/>
    <property type="molecule type" value="Genomic_DNA"/>
</dbReference>
<sequence length="592" mass="65970">MLIMLMLMLAMQQERSSSLSQSQIRSPSSTKRSISISRGSAAYPRKRAVTACQVCRARRTKCDQKKPSCSFCESIGAVCNSDPASLSTFDPASIAIIERLDSLERKIDSIPQLSHLHHENGSSKNAHPHHKKPLGNFLPENLDAILKWPIFQPLTLPVTPTPSHCSPAPICSTTQASAISHELHPPACNQWLDAFFRHGHCKNPVLDEQSTRRLVRKVCQEGVGWDSESCLVLLVCANGALARPLLSPSVSTDDEFHLSTPNALFVASLKRLGPTLGSAGVVQAQCLFLAGVFLMSTLRPFDAWRMFLQSLAICQSFTYCDQPDPLSDGESGSTVEAEGSIYWSAWKSERELRWELGLPDFGDVGLNTPRTFPSCSESYEGDSLRAWYFYLSEISLWRLEIAVKNEMRSLVAETPAQVLDALADIADEKVQQVIAWQDSLPPSVSIAEHELPTGDDGDILRFVLRGRTTYFHELISWPFVFAVVNDEEDAPRVREWAARGFAFHLERLSINRPGFYHRHHGTWLMVRSSARSACILLAGAQVSSTSELLPPNWQEAVEATILMLQFWSTDCAELAITIDILNRLFSNIYQQQ</sequence>
<dbReference type="OrthoDB" id="4356994at2759"/>
<evidence type="ECO:0000313" key="6">
    <source>
        <dbReference type="Proteomes" id="UP000235371"/>
    </source>
</evidence>
<dbReference type="SMART" id="SM00066">
    <property type="entry name" value="GAL4"/>
    <property type="match status" value="1"/>
</dbReference>
<feature type="signal peptide" evidence="3">
    <location>
        <begin position="1"/>
        <end position="18"/>
    </location>
</feature>
<feature type="region of interest" description="Disordered" evidence="2">
    <location>
        <begin position="18"/>
        <end position="41"/>
    </location>
</feature>
<dbReference type="Gene3D" id="4.10.240.10">
    <property type="entry name" value="Zn(2)-C6 fungal-type DNA-binding domain"/>
    <property type="match status" value="1"/>
</dbReference>
<dbReference type="PROSITE" id="PS00463">
    <property type="entry name" value="ZN2_CY6_FUNGAL_1"/>
    <property type="match status" value="1"/>
</dbReference>
<dbReference type="InterPro" id="IPR053181">
    <property type="entry name" value="EcdB-like_regulator"/>
</dbReference>
<dbReference type="InParanoid" id="A0A2J6TKC8"/>
<dbReference type="STRING" id="1095630.A0A2J6TKC8"/>
<dbReference type="AlphaFoldDB" id="A0A2J6TKC8"/>
<keyword evidence="3" id="KW-0732">Signal</keyword>
<feature type="chain" id="PRO_5014476287" description="Zn(2)-C6 fungal-type domain-containing protein" evidence="3">
    <location>
        <begin position="19"/>
        <end position="592"/>
    </location>
</feature>
<feature type="domain" description="Zn(2)-C6 fungal-type" evidence="4">
    <location>
        <begin position="51"/>
        <end position="79"/>
    </location>
</feature>
<organism evidence="5 6">
    <name type="scientific">Hyaloscypha bicolor E</name>
    <dbReference type="NCBI Taxonomy" id="1095630"/>
    <lineage>
        <taxon>Eukaryota</taxon>
        <taxon>Fungi</taxon>
        <taxon>Dikarya</taxon>
        <taxon>Ascomycota</taxon>
        <taxon>Pezizomycotina</taxon>
        <taxon>Leotiomycetes</taxon>
        <taxon>Helotiales</taxon>
        <taxon>Hyaloscyphaceae</taxon>
        <taxon>Hyaloscypha</taxon>
        <taxon>Hyaloscypha bicolor</taxon>
    </lineage>
</organism>
<evidence type="ECO:0000256" key="2">
    <source>
        <dbReference type="SAM" id="MobiDB-lite"/>
    </source>
</evidence>
<evidence type="ECO:0000259" key="4">
    <source>
        <dbReference type="PROSITE" id="PS50048"/>
    </source>
</evidence>
<evidence type="ECO:0000313" key="5">
    <source>
        <dbReference type="EMBL" id="PMD63485.1"/>
    </source>
</evidence>
<dbReference type="Proteomes" id="UP000235371">
    <property type="component" value="Unassembled WGS sequence"/>
</dbReference>
<evidence type="ECO:0000256" key="3">
    <source>
        <dbReference type="SAM" id="SignalP"/>
    </source>
</evidence>
<gene>
    <name evidence="5" type="ORF">K444DRAFT_609694</name>
</gene>
<dbReference type="CDD" id="cd00067">
    <property type="entry name" value="GAL4"/>
    <property type="match status" value="1"/>
</dbReference>
<dbReference type="GeneID" id="36587699"/>
<reference evidence="5 6" key="1">
    <citation type="submission" date="2016-04" db="EMBL/GenBank/DDBJ databases">
        <title>A degradative enzymes factory behind the ericoid mycorrhizal symbiosis.</title>
        <authorList>
            <consortium name="DOE Joint Genome Institute"/>
            <person name="Martino E."/>
            <person name="Morin E."/>
            <person name="Grelet G."/>
            <person name="Kuo A."/>
            <person name="Kohler A."/>
            <person name="Daghino S."/>
            <person name="Barry K."/>
            <person name="Choi C."/>
            <person name="Cichocki N."/>
            <person name="Clum A."/>
            <person name="Copeland A."/>
            <person name="Hainaut M."/>
            <person name="Haridas S."/>
            <person name="Labutti K."/>
            <person name="Lindquist E."/>
            <person name="Lipzen A."/>
            <person name="Khouja H.-R."/>
            <person name="Murat C."/>
            <person name="Ohm R."/>
            <person name="Olson A."/>
            <person name="Spatafora J."/>
            <person name="Veneault-Fourrey C."/>
            <person name="Henrissat B."/>
            <person name="Grigoriev I."/>
            <person name="Martin F."/>
            <person name="Perotto S."/>
        </authorList>
    </citation>
    <scope>NUCLEOTIDE SEQUENCE [LARGE SCALE GENOMIC DNA]</scope>
    <source>
        <strain evidence="5 6">E</strain>
    </source>
</reference>
<dbReference type="SUPFAM" id="SSF57701">
    <property type="entry name" value="Zn2/Cys6 DNA-binding domain"/>
    <property type="match status" value="1"/>
</dbReference>
<dbReference type="InterPro" id="IPR036864">
    <property type="entry name" value="Zn2-C6_fun-type_DNA-bd_sf"/>
</dbReference>
<name>A0A2J6TKC8_9HELO</name>
<protein>
    <recommendedName>
        <fullName evidence="4">Zn(2)-C6 fungal-type domain-containing protein</fullName>
    </recommendedName>
</protein>
<accession>A0A2J6TKC8</accession>
<dbReference type="PANTHER" id="PTHR47785">
    <property type="entry name" value="ZN(II)2CYS6 TRANSCRIPTION FACTOR (EUROFUNG)-RELATED-RELATED"/>
    <property type="match status" value="1"/>
</dbReference>
<evidence type="ECO:0000256" key="1">
    <source>
        <dbReference type="ARBA" id="ARBA00023242"/>
    </source>
</evidence>
<keyword evidence="1" id="KW-0539">Nucleus</keyword>
<proteinExistence type="predicted"/>